<dbReference type="EMBL" id="QKNY01000003">
    <property type="protein sequence ID" value="RJX44782.1"/>
    <property type="molecule type" value="Genomic_DNA"/>
</dbReference>
<dbReference type="Gene3D" id="1.25.10.10">
    <property type="entry name" value="Leucine-rich Repeat Variant"/>
    <property type="match status" value="2"/>
</dbReference>
<dbReference type="OrthoDB" id="337116at2157"/>
<accession>A0A3A6QF39</accession>
<dbReference type="InterPro" id="IPR004155">
    <property type="entry name" value="PBS_lyase_HEAT"/>
</dbReference>
<sequence length="418" mass="45887">MDDQPQTTQPDFLYTLATNGQFDRIARYLGSNDSLGVRLGAAGILAEFGDGVKQADNGEIKQQLISGVLEETDETVRARIVETLLYIHDEDIIETLVRKVASDTEPTPTDSPHPLVLVEWLGSDHPELRLLAVAGLGDVGTHTVVPKLASACTDDDYRVRARAIEECGRVGDHRCVDALIEALESYNEEIKMKAARSLAQIGGDAAIEALIDAAKTDNEELRRTVIESLGTLGSLDVLTILLNGIDDSDDGVQQAAAESIVELVYQAPFEESHTVRETVVEELQASTDSDTVPIFLALFEESDRRAIRRNTAWLLGRIANPHPRDETVETLIDALDAYDDTTAQIAATSLVRIGGIDLEERLEAAIDSYETSEDARQRAEFVHTQITDSEAEELLKQTVEYVRVTEPADYTAKKRDDA</sequence>
<name>A0A3A6QF39_9EURY</name>
<dbReference type="Proteomes" id="UP000276588">
    <property type="component" value="Unassembled WGS sequence"/>
</dbReference>
<dbReference type="InterPro" id="IPR016024">
    <property type="entry name" value="ARM-type_fold"/>
</dbReference>
<gene>
    <name evidence="1" type="ORF">DM826_01335</name>
</gene>
<dbReference type="SUPFAM" id="SSF48371">
    <property type="entry name" value="ARM repeat"/>
    <property type="match status" value="1"/>
</dbReference>
<dbReference type="SMART" id="SM00567">
    <property type="entry name" value="EZ_HEAT"/>
    <property type="match status" value="7"/>
</dbReference>
<dbReference type="PANTHER" id="PTHR12697">
    <property type="entry name" value="PBS LYASE HEAT-LIKE PROTEIN"/>
    <property type="match status" value="1"/>
</dbReference>
<dbReference type="InterPro" id="IPR011989">
    <property type="entry name" value="ARM-like"/>
</dbReference>
<proteinExistence type="predicted"/>
<evidence type="ECO:0000313" key="2">
    <source>
        <dbReference type="Proteomes" id="UP000276588"/>
    </source>
</evidence>
<dbReference type="GO" id="GO:0016491">
    <property type="term" value="F:oxidoreductase activity"/>
    <property type="evidence" value="ECO:0007669"/>
    <property type="project" value="TreeGrafter"/>
</dbReference>
<comment type="caution">
    <text evidence="1">The sequence shown here is derived from an EMBL/GenBank/DDBJ whole genome shotgun (WGS) entry which is preliminary data.</text>
</comment>
<reference evidence="1 2" key="1">
    <citation type="submission" date="2018-06" db="EMBL/GenBank/DDBJ databases">
        <title>Halonotius sp. F13-13 a new haloarchaeeon isolated from a solar saltern from Isla Cristina, Huelva, Spain.</title>
        <authorList>
            <person name="Duran-Viseras A."/>
            <person name="Sanchez-Porro C."/>
            <person name="Ventosa A."/>
        </authorList>
    </citation>
    <scope>NUCLEOTIDE SEQUENCE [LARGE SCALE GENOMIC DNA]</scope>
    <source>
        <strain evidence="1 2">F13-13</strain>
    </source>
</reference>
<dbReference type="Pfam" id="PF13646">
    <property type="entry name" value="HEAT_2"/>
    <property type="match status" value="1"/>
</dbReference>
<keyword evidence="2" id="KW-1185">Reference proteome</keyword>
<evidence type="ECO:0008006" key="3">
    <source>
        <dbReference type="Google" id="ProtNLM"/>
    </source>
</evidence>
<dbReference type="RefSeq" id="WP_120100536.1">
    <property type="nucleotide sequence ID" value="NZ_QKNY01000003.1"/>
</dbReference>
<protein>
    <recommendedName>
        <fullName evidence="3">HEAT repeat</fullName>
    </recommendedName>
</protein>
<dbReference type="PANTHER" id="PTHR12697:SF5">
    <property type="entry name" value="DEOXYHYPUSINE HYDROXYLASE"/>
    <property type="match status" value="1"/>
</dbReference>
<organism evidence="1 2">
    <name type="scientific">Halonotius aquaticus</name>
    <dbReference type="NCBI Taxonomy" id="2216978"/>
    <lineage>
        <taxon>Archaea</taxon>
        <taxon>Methanobacteriati</taxon>
        <taxon>Methanobacteriota</taxon>
        <taxon>Stenosarchaea group</taxon>
        <taxon>Halobacteria</taxon>
        <taxon>Halobacteriales</taxon>
        <taxon>Haloferacaceae</taxon>
        <taxon>Halonotius</taxon>
    </lineage>
</organism>
<evidence type="ECO:0000313" key="1">
    <source>
        <dbReference type="EMBL" id="RJX44782.1"/>
    </source>
</evidence>
<dbReference type="AlphaFoldDB" id="A0A3A6QF39"/>